<feature type="region of interest" description="Disordered" evidence="1">
    <location>
        <begin position="1"/>
        <end position="42"/>
    </location>
</feature>
<evidence type="ECO:0000313" key="2">
    <source>
        <dbReference type="EMBL" id="QHT95205.1"/>
    </source>
</evidence>
<feature type="compositionally biased region" description="Basic and acidic residues" evidence="1">
    <location>
        <begin position="26"/>
        <end position="42"/>
    </location>
</feature>
<protein>
    <submittedName>
        <fullName evidence="2">Uncharacterized protein</fullName>
    </submittedName>
</protein>
<accession>A0A6C0IRR5</accession>
<organism evidence="2">
    <name type="scientific">viral metagenome</name>
    <dbReference type="NCBI Taxonomy" id="1070528"/>
    <lineage>
        <taxon>unclassified sequences</taxon>
        <taxon>metagenomes</taxon>
        <taxon>organismal metagenomes</taxon>
    </lineage>
</organism>
<name>A0A6C0IRR5_9ZZZZ</name>
<evidence type="ECO:0000256" key="1">
    <source>
        <dbReference type="SAM" id="MobiDB-lite"/>
    </source>
</evidence>
<dbReference type="AlphaFoldDB" id="A0A6C0IRR5"/>
<sequence>MSNSLSKYEKMKSNLKKHGKLSSNAKELRDKKMKEESEKIKMEKIKAGRNNIEEIMNDSKEIQGLNKKRISEEKEITEILEDLLLKKNYTEEDVRNSLNKNPALFQNLDMYFIKEKIDELLIIREEQRKYNKIVIEAKEALRKVRTNYPFLM</sequence>
<proteinExistence type="predicted"/>
<reference evidence="2" key="1">
    <citation type="journal article" date="2020" name="Nature">
        <title>Giant virus diversity and host interactions through global metagenomics.</title>
        <authorList>
            <person name="Schulz F."/>
            <person name="Roux S."/>
            <person name="Paez-Espino D."/>
            <person name="Jungbluth S."/>
            <person name="Walsh D.A."/>
            <person name="Denef V.J."/>
            <person name="McMahon K.D."/>
            <person name="Konstantinidis K.T."/>
            <person name="Eloe-Fadrosh E.A."/>
            <person name="Kyrpides N.C."/>
            <person name="Woyke T."/>
        </authorList>
    </citation>
    <scope>NUCLEOTIDE SEQUENCE</scope>
    <source>
        <strain evidence="2">GVMAG-M-3300024261-37</strain>
    </source>
</reference>
<dbReference type="EMBL" id="MN740236">
    <property type="protein sequence ID" value="QHT95205.1"/>
    <property type="molecule type" value="Genomic_DNA"/>
</dbReference>